<sequence length="195" mass="21445">MRKLYLNQAALSAKATTVIRDADNESRYLLVGKWGLRADVLSVYTISGALEAEVKQETLGLLPKFRLLYHRQMVGRVSKTLGVIREVLFVRGLNWVIMGNINSGHFSITHGRESVASIDRVNQSGGGTIELTVDQEDHEALVICLASILDRWGKKSQGSAIPAKPIWAPHALPTGGVTPFIDESKKSNLEDHSQD</sequence>
<dbReference type="RefSeq" id="WP_020088236.1">
    <property type="nucleotide sequence ID" value="NZ_AZCZ01000010.1"/>
</dbReference>
<reference evidence="1 2" key="1">
    <citation type="journal article" date="2015" name="Genome Announc.">
        <title>Expanding the biotechnology potential of lactobacilli through comparative genomics of 213 strains and associated genera.</title>
        <authorList>
            <person name="Sun Z."/>
            <person name="Harris H.M."/>
            <person name="McCann A."/>
            <person name="Guo C."/>
            <person name="Argimon S."/>
            <person name="Zhang W."/>
            <person name="Yang X."/>
            <person name="Jeffery I.B."/>
            <person name="Cooney J.C."/>
            <person name="Kagawa T.F."/>
            <person name="Liu W."/>
            <person name="Song Y."/>
            <person name="Salvetti E."/>
            <person name="Wrobel A."/>
            <person name="Rasinkangas P."/>
            <person name="Parkhill J."/>
            <person name="Rea M.C."/>
            <person name="O'Sullivan O."/>
            <person name="Ritari J."/>
            <person name="Douillard F.P."/>
            <person name="Paul Ross R."/>
            <person name="Yang R."/>
            <person name="Briner A.E."/>
            <person name="Felis G.E."/>
            <person name="de Vos W.M."/>
            <person name="Barrangou R."/>
            <person name="Klaenhammer T.R."/>
            <person name="Caufield P.W."/>
            <person name="Cui Y."/>
            <person name="Zhang H."/>
            <person name="O'Toole P.W."/>
        </authorList>
    </citation>
    <scope>NUCLEOTIDE SEQUENCE [LARGE SCALE GENOMIC DNA]</scope>
    <source>
        <strain evidence="1 2">ATCC 53295</strain>
    </source>
</reference>
<accession>A0A0R1GTK9</accession>
<dbReference type="InterPro" id="IPR025659">
    <property type="entry name" value="Tubby-like_C"/>
</dbReference>
<dbReference type="AlphaFoldDB" id="A0A0R1GTK9"/>
<comment type="caution">
    <text evidence="1">The sequence shown here is derived from an EMBL/GenBank/DDBJ whole genome shotgun (WGS) entry which is preliminary data.</text>
</comment>
<gene>
    <name evidence="1" type="ORF">FD07_GL000138</name>
</gene>
<organism evidence="1 2">
    <name type="scientific">Levilactobacillus parabrevis ATCC 53295</name>
    <dbReference type="NCBI Taxonomy" id="1267003"/>
    <lineage>
        <taxon>Bacteria</taxon>
        <taxon>Bacillati</taxon>
        <taxon>Bacillota</taxon>
        <taxon>Bacilli</taxon>
        <taxon>Lactobacillales</taxon>
        <taxon>Lactobacillaceae</taxon>
        <taxon>Levilactobacillus</taxon>
    </lineage>
</organism>
<protein>
    <submittedName>
        <fullName evidence="1">Uncharacterized protein</fullName>
    </submittedName>
</protein>
<dbReference type="SUPFAM" id="SSF54518">
    <property type="entry name" value="Tubby C-terminal domain-like"/>
    <property type="match status" value="1"/>
</dbReference>
<dbReference type="PATRIC" id="fig|1267003.4.peg.138"/>
<dbReference type="Proteomes" id="UP000051176">
    <property type="component" value="Unassembled WGS sequence"/>
</dbReference>
<name>A0A0R1GTK9_9LACO</name>
<dbReference type="STRING" id="357278.IV61_GL000829"/>
<evidence type="ECO:0000313" key="2">
    <source>
        <dbReference type="Proteomes" id="UP000051176"/>
    </source>
</evidence>
<evidence type="ECO:0000313" key="1">
    <source>
        <dbReference type="EMBL" id="KRK37501.1"/>
    </source>
</evidence>
<proteinExistence type="predicted"/>
<dbReference type="eggNOG" id="COG4894">
    <property type="taxonomic scope" value="Bacteria"/>
</dbReference>
<dbReference type="EMBL" id="AZCZ01000010">
    <property type="protein sequence ID" value="KRK37501.1"/>
    <property type="molecule type" value="Genomic_DNA"/>
</dbReference>
<keyword evidence="2" id="KW-1185">Reference proteome</keyword>